<dbReference type="Proteomes" id="UP001147752">
    <property type="component" value="Unassembled WGS sequence"/>
</dbReference>
<proteinExistence type="predicted"/>
<sequence>MNKVKLLSDLELYIRDYYEKAPKDWLSTTTDIFNSYDLPDRVYIPYFEVGLKLDIKDKLARIDRLETLD</sequence>
<reference evidence="1" key="2">
    <citation type="journal article" date="2023" name="IMA Fungus">
        <title>Comparative genomic study of the Penicillium genus elucidates a diverse pangenome and 15 lateral gene transfer events.</title>
        <authorList>
            <person name="Petersen C."/>
            <person name="Sorensen T."/>
            <person name="Nielsen M.R."/>
            <person name="Sondergaard T.E."/>
            <person name="Sorensen J.L."/>
            <person name="Fitzpatrick D.A."/>
            <person name="Frisvad J.C."/>
            <person name="Nielsen K.L."/>
        </authorList>
    </citation>
    <scope>NUCLEOTIDE SEQUENCE</scope>
    <source>
        <strain evidence="1">IBT 3081</strain>
    </source>
</reference>
<dbReference type="OrthoDB" id="4369586at2759"/>
<dbReference type="EMBL" id="JAPZBT010000001">
    <property type="protein sequence ID" value="KAJ5383318.1"/>
    <property type="molecule type" value="Genomic_DNA"/>
</dbReference>
<accession>A0A9W9VIB5</accession>
<organism evidence="1 2">
    <name type="scientific">Penicillium concentricum</name>
    <dbReference type="NCBI Taxonomy" id="293559"/>
    <lineage>
        <taxon>Eukaryota</taxon>
        <taxon>Fungi</taxon>
        <taxon>Dikarya</taxon>
        <taxon>Ascomycota</taxon>
        <taxon>Pezizomycotina</taxon>
        <taxon>Eurotiomycetes</taxon>
        <taxon>Eurotiomycetidae</taxon>
        <taxon>Eurotiales</taxon>
        <taxon>Aspergillaceae</taxon>
        <taxon>Penicillium</taxon>
    </lineage>
</organism>
<protein>
    <submittedName>
        <fullName evidence="1">Retrotransposon polyprotein</fullName>
    </submittedName>
</protein>
<comment type="caution">
    <text evidence="1">The sequence shown here is derived from an EMBL/GenBank/DDBJ whole genome shotgun (WGS) entry which is preliminary data.</text>
</comment>
<dbReference type="RefSeq" id="XP_056583094.1">
    <property type="nucleotide sequence ID" value="XM_056718959.1"/>
</dbReference>
<name>A0A9W9VIB5_9EURO</name>
<evidence type="ECO:0000313" key="1">
    <source>
        <dbReference type="EMBL" id="KAJ5383318.1"/>
    </source>
</evidence>
<reference evidence="1" key="1">
    <citation type="submission" date="2022-12" db="EMBL/GenBank/DDBJ databases">
        <authorList>
            <person name="Petersen C."/>
        </authorList>
    </citation>
    <scope>NUCLEOTIDE SEQUENCE</scope>
    <source>
        <strain evidence="1">IBT 3081</strain>
    </source>
</reference>
<keyword evidence="2" id="KW-1185">Reference proteome</keyword>
<dbReference type="GeneID" id="81458142"/>
<gene>
    <name evidence="1" type="ORF">N7517_001229</name>
</gene>
<dbReference type="AlphaFoldDB" id="A0A9W9VIB5"/>
<evidence type="ECO:0000313" key="2">
    <source>
        <dbReference type="Proteomes" id="UP001147752"/>
    </source>
</evidence>